<sequence length="495" mass="53239">MVLETVKTELDIREEEHAAAEAADYALHREEREADELENMRAAERAAAEKQISRTAEREAKEEVAKAMQEFRTKAKLKLMVATYRARTIRSWTWSIAAVSGFTTIFMTKTLNDKSTTAFDQNVFLVGLLGSIVTVVSFFIGWRWGEAVEETKSEEEQSLMVEEVKERKLAEFFVRDRQNRNLIEIQEQQDMRERRERMAAKKAEKKRLRRIERKRKTEAENARKTMEERRKALFTMADNQASSKRGGGGGGVMTNAAADVLAEAKHLGGFGGILNAAVDAANGDPDVLEKGAGAGGGGGGGGGFAGLLNSAVDAADKEKKAAGGGGFAGILNSAVDAADKEKDKEKEKGGLQGILDGAVEAATGPETPDPPAPKASFGGVSLAQSATIHPGAAEEEPKEELFGGDGGAGDDANEEAEADRPKRKPRKSAMRTGRIKFKAPEEGDAGSVGGGSVESGDGSVESGFKRDRKERKSRVGFVVQIDLDDADTREEDGSL</sequence>
<keyword evidence="1" id="KW-0175">Coiled coil</keyword>
<keyword evidence="3" id="KW-0472">Membrane</keyword>
<dbReference type="EMBL" id="BRYB01006588">
    <property type="protein sequence ID" value="GMI52359.1"/>
    <property type="molecule type" value="Genomic_DNA"/>
</dbReference>
<evidence type="ECO:0000256" key="3">
    <source>
        <dbReference type="SAM" id="Phobius"/>
    </source>
</evidence>
<feature type="coiled-coil region" evidence="1">
    <location>
        <begin position="3"/>
        <end position="47"/>
    </location>
</feature>
<protein>
    <submittedName>
        <fullName evidence="4">Uncharacterized protein</fullName>
    </submittedName>
</protein>
<feature type="compositionally biased region" description="Acidic residues" evidence="2">
    <location>
        <begin position="482"/>
        <end position="495"/>
    </location>
</feature>
<evidence type="ECO:0000313" key="4">
    <source>
        <dbReference type="EMBL" id="GMI52359.1"/>
    </source>
</evidence>
<gene>
    <name evidence="4" type="ORF">TeGR_g11779</name>
</gene>
<feature type="transmembrane region" description="Helical" evidence="3">
    <location>
        <begin position="123"/>
        <end position="144"/>
    </location>
</feature>
<evidence type="ECO:0000256" key="1">
    <source>
        <dbReference type="SAM" id="Coils"/>
    </source>
</evidence>
<feature type="region of interest" description="Disordered" evidence="2">
    <location>
        <begin position="338"/>
        <end position="495"/>
    </location>
</feature>
<feature type="compositionally biased region" description="Basic residues" evidence="2">
    <location>
        <begin position="421"/>
        <end position="437"/>
    </location>
</feature>
<comment type="caution">
    <text evidence="4">The sequence shown here is derived from an EMBL/GenBank/DDBJ whole genome shotgun (WGS) entry which is preliminary data.</text>
</comment>
<feature type="coiled-coil region" evidence="1">
    <location>
        <begin position="191"/>
        <end position="229"/>
    </location>
</feature>
<proteinExistence type="predicted"/>
<feature type="transmembrane region" description="Helical" evidence="3">
    <location>
        <begin position="92"/>
        <end position="111"/>
    </location>
</feature>
<name>A0ABQ6NB64_9STRA</name>
<keyword evidence="3" id="KW-0812">Transmembrane</keyword>
<feature type="compositionally biased region" description="Basic and acidic residues" evidence="2">
    <location>
        <begin position="338"/>
        <end position="349"/>
    </location>
</feature>
<evidence type="ECO:0000313" key="5">
    <source>
        <dbReference type="Proteomes" id="UP001165060"/>
    </source>
</evidence>
<accession>A0ABQ6NB64</accession>
<reference evidence="4 5" key="1">
    <citation type="journal article" date="2023" name="Commun. Biol.">
        <title>Genome analysis of Parmales, the sister group of diatoms, reveals the evolutionary specialization of diatoms from phago-mixotrophs to photoautotrophs.</title>
        <authorList>
            <person name="Ban H."/>
            <person name="Sato S."/>
            <person name="Yoshikawa S."/>
            <person name="Yamada K."/>
            <person name="Nakamura Y."/>
            <person name="Ichinomiya M."/>
            <person name="Sato N."/>
            <person name="Blanc-Mathieu R."/>
            <person name="Endo H."/>
            <person name="Kuwata A."/>
            <person name="Ogata H."/>
        </authorList>
    </citation>
    <scope>NUCLEOTIDE SEQUENCE [LARGE SCALE GENOMIC DNA]</scope>
</reference>
<organism evidence="4 5">
    <name type="scientific">Tetraparma gracilis</name>
    <dbReference type="NCBI Taxonomy" id="2962635"/>
    <lineage>
        <taxon>Eukaryota</taxon>
        <taxon>Sar</taxon>
        <taxon>Stramenopiles</taxon>
        <taxon>Ochrophyta</taxon>
        <taxon>Bolidophyceae</taxon>
        <taxon>Parmales</taxon>
        <taxon>Triparmaceae</taxon>
        <taxon>Tetraparma</taxon>
    </lineage>
</organism>
<keyword evidence="3" id="KW-1133">Transmembrane helix</keyword>
<evidence type="ECO:0000256" key="2">
    <source>
        <dbReference type="SAM" id="MobiDB-lite"/>
    </source>
</evidence>
<dbReference type="Proteomes" id="UP001165060">
    <property type="component" value="Unassembled WGS sequence"/>
</dbReference>
<keyword evidence="5" id="KW-1185">Reference proteome</keyword>